<reference evidence="3" key="1">
    <citation type="submission" date="2021-01" db="EMBL/GenBank/DDBJ databases">
        <title>Genomic Encyclopedia of Type Strains, Phase IV (KMG-IV): sequencing the most valuable type-strain genomes for metagenomic binning, comparative biology and taxonomic classification.</title>
        <authorList>
            <person name="Goeker M."/>
        </authorList>
    </citation>
    <scope>NUCLEOTIDE SEQUENCE</scope>
    <source>
        <strain evidence="3">DSM 23230</strain>
    </source>
</reference>
<dbReference type="InterPro" id="IPR015943">
    <property type="entry name" value="WD40/YVTN_repeat-like_dom_sf"/>
</dbReference>
<sequence>MINKRQMMGIGLVICLLFFISACKQEEYQLRLLSSTGKGEVEVVSSNQDQYQLGSKVVLNAQAAEGWKFASWAGAITGSKNPKTVVIKKNLEVKANFVKTRVMSSGGLDNKSAYFSSDIEEGVALLWTSQADYQVSSSPVVVNNTIYLGSKKKKLYALNSKTGQQKWQFAVQSRVISTPAVNEGTVYFGTAAQEADTGNFYAVDAETGQKIWQLETEGAIYYSAPKIEDNILYFGDKKGNLYAVNAKTGQVKWKFKVASAIMYSTPAVTADTVVIGTVDGELYAVNKNNGEQEWMKEMDHPIVSSPVNDENIIYYVSYRQNEGLLTAVNGENGDKKWEMNFEDPSPYAIAYQDDTIFVGTLAGDLHAVDAKTQQKKWSFSTPGEIIAAPITTKNVVYIGDSEGNLYGLNIDTGQEQWSFKGQNTIVSAPVIADGKLYYSDQSGMLYCLNQLQSEKESTEQE</sequence>
<feature type="domain" description="Pyrrolo-quinoline quinone repeat" evidence="1">
    <location>
        <begin position="124"/>
        <end position="259"/>
    </location>
</feature>
<proteinExistence type="predicted"/>
<dbReference type="Pfam" id="PF18998">
    <property type="entry name" value="Flg_new_2"/>
    <property type="match status" value="1"/>
</dbReference>
<dbReference type="InterPro" id="IPR002372">
    <property type="entry name" value="PQQ_rpt_dom"/>
</dbReference>
<evidence type="ECO:0000259" key="1">
    <source>
        <dbReference type="Pfam" id="PF13360"/>
    </source>
</evidence>
<dbReference type="PROSITE" id="PS51257">
    <property type="entry name" value="PROKAR_LIPOPROTEIN"/>
    <property type="match status" value="1"/>
</dbReference>
<comment type="caution">
    <text evidence="3">The sequence shown here is derived from an EMBL/GenBank/DDBJ whole genome shotgun (WGS) entry which is preliminary data.</text>
</comment>
<dbReference type="Pfam" id="PF13360">
    <property type="entry name" value="PQQ_2"/>
    <property type="match status" value="2"/>
</dbReference>
<dbReference type="PANTHER" id="PTHR34512">
    <property type="entry name" value="CELL SURFACE PROTEIN"/>
    <property type="match status" value="1"/>
</dbReference>
<evidence type="ECO:0000313" key="4">
    <source>
        <dbReference type="Proteomes" id="UP000774000"/>
    </source>
</evidence>
<dbReference type="InterPro" id="IPR044060">
    <property type="entry name" value="Bacterial_rp_domain"/>
</dbReference>
<dbReference type="EMBL" id="JAFBDQ010000003">
    <property type="protein sequence ID" value="MBM7555803.1"/>
    <property type="molecule type" value="Genomic_DNA"/>
</dbReference>
<dbReference type="SMART" id="SM00564">
    <property type="entry name" value="PQQ"/>
    <property type="match status" value="8"/>
</dbReference>
<protein>
    <submittedName>
        <fullName evidence="3">Outer membrane protein assembly factor BamB</fullName>
    </submittedName>
</protein>
<dbReference type="SUPFAM" id="SSF50969">
    <property type="entry name" value="YVTN repeat-like/Quinoprotein amine dehydrogenase"/>
    <property type="match status" value="1"/>
</dbReference>
<dbReference type="InterPro" id="IPR018391">
    <property type="entry name" value="PQQ_b-propeller_rpt"/>
</dbReference>
<accession>A0A939BNT7</accession>
<dbReference type="AlphaFoldDB" id="A0A939BNT7"/>
<dbReference type="RefSeq" id="WP_204700529.1">
    <property type="nucleotide sequence ID" value="NZ_JAFBDQ010000003.1"/>
</dbReference>
<feature type="domain" description="Bacterial repeat" evidence="2">
    <location>
        <begin position="35"/>
        <end position="99"/>
    </location>
</feature>
<dbReference type="PANTHER" id="PTHR34512:SF30">
    <property type="entry name" value="OUTER MEMBRANE PROTEIN ASSEMBLY FACTOR BAMB"/>
    <property type="match status" value="1"/>
</dbReference>
<evidence type="ECO:0000259" key="2">
    <source>
        <dbReference type="Pfam" id="PF18998"/>
    </source>
</evidence>
<evidence type="ECO:0000313" key="3">
    <source>
        <dbReference type="EMBL" id="MBM7555803.1"/>
    </source>
</evidence>
<gene>
    <name evidence="3" type="ORF">JOC47_000637</name>
</gene>
<feature type="domain" description="Pyrrolo-quinoline quinone repeat" evidence="1">
    <location>
        <begin position="322"/>
        <end position="450"/>
    </location>
</feature>
<keyword evidence="4" id="KW-1185">Reference proteome</keyword>
<organism evidence="3 4">
    <name type="scientific">Halanaerobacter jeridensis</name>
    <dbReference type="NCBI Taxonomy" id="706427"/>
    <lineage>
        <taxon>Bacteria</taxon>
        <taxon>Bacillati</taxon>
        <taxon>Bacillota</taxon>
        <taxon>Clostridia</taxon>
        <taxon>Halanaerobiales</taxon>
        <taxon>Halobacteroidaceae</taxon>
        <taxon>Halanaerobacter</taxon>
    </lineage>
</organism>
<dbReference type="Gene3D" id="2.130.10.10">
    <property type="entry name" value="YVTN repeat-like/Quinoprotein amine dehydrogenase"/>
    <property type="match status" value="1"/>
</dbReference>
<dbReference type="Proteomes" id="UP000774000">
    <property type="component" value="Unassembled WGS sequence"/>
</dbReference>
<dbReference type="Gene3D" id="2.40.128.630">
    <property type="match status" value="1"/>
</dbReference>
<dbReference type="InterPro" id="IPR011044">
    <property type="entry name" value="Quino_amine_DH_bsu"/>
</dbReference>
<dbReference type="Gene3D" id="2.40.10.480">
    <property type="match status" value="1"/>
</dbReference>
<name>A0A939BNT7_9FIRM</name>